<dbReference type="Proteomes" id="UP000008694">
    <property type="component" value="Unassembled WGS sequence"/>
</dbReference>
<sequence>MGSESDVNEINQVVEPVGDDDCVVCLEPLANEADARTLVTLRCSHQFHLGEFLFLFVKEHQIYIFKWNFVMRKIDPYLLI</sequence>
<dbReference type="InterPro" id="IPR013083">
    <property type="entry name" value="Znf_RING/FYVE/PHD"/>
</dbReference>
<dbReference type="AlphaFoldDB" id="D7MHF0"/>
<proteinExistence type="predicted"/>
<evidence type="ECO:0000313" key="2">
    <source>
        <dbReference type="EMBL" id="EFH46635.1"/>
    </source>
</evidence>
<dbReference type="Gene3D" id="3.30.40.10">
    <property type="entry name" value="Zinc/RING finger domain, C3HC4 (zinc finger)"/>
    <property type="match status" value="1"/>
</dbReference>
<reference evidence="3" key="1">
    <citation type="journal article" date="2011" name="Nat. Genet.">
        <title>The Arabidopsis lyrata genome sequence and the basis of rapid genome size change.</title>
        <authorList>
            <person name="Hu T.T."/>
            <person name="Pattyn P."/>
            <person name="Bakker E.G."/>
            <person name="Cao J."/>
            <person name="Cheng J.-F."/>
            <person name="Clark R.M."/>
            <person name="Fahlgren N."/>
            <person name="Fawcett J.A."/>
            <person name="Grimwood J."/>
            <person name="Gundlach H."/>
            <person name="Haberer G."/>
            <person name="Hollister J.D."/>
            <person name="Ossowski S."/>
            <person name="Ottilar R.P."/>
            <person name="Salamov A.A."/>
            <person name="Schneeberger K."/>
            <person name="Spannagl M."/>
            <person name="Wang X."/>
            <person name="Yang L."/>
            <person name="Nasrallah M.E."/>
            <person name="Bergelson J."/>
            <person name="Carrington J.C."/>
            <person name="Gaut B.S."/>
            <person name="Schmutz J."/>
            <person name="Mayer K.F.X."/>
            <person name="Van de Peer Y."/>
            <person name="Grigoriev I.V."/>
            <person name="Nordborg M."/>
            <person name="Weigel D."/>
            <person name="Guo Y.-L."/>
        </authorList>
    </citation>
    <scope>NUCLEOTIDE SEQUENCE [LARGE SCALE GENOMIC DNA]</scope>
    <source>
        <strain evidence="3">cv. MN47</strain>
    </source>
</reference>
<dbReference type="Pfam" id="PF17123">
    <property type="entry name" value="zf-RING_11"/>
    <property type="match status" value="1"/>
</dbReference>
<organism evidence="3">
    <name type="scientific">Arabidopsis lyrata subsp. lyrata</name>
    <name type="common">Lyre-leaved rock-cress</name>
    <dbReference type="NCBI Taxonomy" id="81972"/>
    <lineage>
        <taxon>Eukaryota</taxon>
        <taxon>Viridiplantae</taxon>
        <taxon>Streptophyta</taxon>
        <taxon>Embryophyta</taxon>
        <taxon>Tracheophyta</taxon>
        <taxon>Spermatophyta</taxon>
        <taxon>Magnoliopsida</taxon>
        <taxon>eudicotyledons</taxon>
        <taxon>Gunneridae</taxon>
        <taxon>Pentapetalae</taxon>
        <taxon>rosids</taxon>
        <taxon>malvids</taxon>
        <taxon>Brassicales</taxon>
        <taxon>Brassicaceae</taxon>
        <taxon>Camelineae</taxon>
        <taxon>Arabidopsis</taxon>
    </lineage>
</organism>
<dbReference type="HOGENOM" id="CLU_2593024_0_0_1"/>
<dbReference type="Gramene" id="scaffold_703303.1">
    <property type="protein sequence ID" value="scaffold_703303.1"/>
    <property type="gene ID" value="scaffold_703303.1"/>
</dbReference>
<dbReference type="EMBL" id="GL348719">
    <property type="protein sequence ID" value="EFH46635.1"/>
    <property type="molecule type" value="Genomic_DNA"/>
</dbReference>
<dbReference type="SUPFAM" id="SSF57850">
    <property type="entry name" value="RING/U-box"/>
    <property type="match status" value="1"/>
</dbReference>
<keyword evidence="3" id="KW-1185">Reference proteome</keyword>
<evidence type="ECO:0000259" key="1">
    <source>
        <dbReference type="Pfam" id="PF17123"/>
    </source>
</evidence>
<name>D7MHF0_ARALL</name>
<protein>
    <recommendedName>
        <fullName evidence="1">RING-type domain-containing protein</fullName>
    </recommendedName>
</protein>
<evidence type="ECO:0000313" key="3">
    <source>
        <dbReference type="Proteomes" id="UP000008694"/>
    </source>
</evidence>
<accession>D7MHF0</accession>
<feature type="domain" description="RING-type" evidence="1">
    <location>
        <begin position="21"/>
        <end position="48"/>
    </location>
</feature>
<gene>
    <name evidence="2" type="ORF">ARALYDRAFT_915561</name>
</gene>
<dbReference type="InterPro" id="IPR001841">
    <property type="entry name" value="Znf_RING"/>
</dbReference>